<dbReference type="RefSeq" id="XP_001328075.1">
    <property type="nucleotide sequence ID" value="XM_001328040.1"/>
</dbReference>
<organism evidence="1 2">
    <name type="scientific">Trichomonas vaginalis (strain ATCC PRA-98 / G3)</name>
    <dbReference type="NCBI Taxonomy" id="412133"/>
    <lineage>
        <taxon>Eukaryota</taxon>
        <taxon>Metamonada</taxon>
        <taxon>Parabasalia</taxon>
        <taxon>Trichomonadida</taxon>
        <taxon>Trichomonadidae</taxon>
        <taxon>Trichomonas</taxon>
    </lineage>
</organism>
<reference evidence="1" key="1">
    <citation type="submission" date="2006-10" db="EMBL/GenBank/DDBJ databases">
        <authorList>
            <person name="Amadeo P."/>
            <person name="Zhao Q."/>
            <person name="Wortman J."/>
            <person name="Fraser-Liggett C."/>
            <person name="Carlton J."/>
        </authorList>
    </citation>
    <scope>NUCLEOTIDE SEQUENCE</scope>
    <source>
        <strain evidence="1">G3</strain>
    </source>
</reference>
<dbReference type="KEGG" id="tva:4773859"/>
<dbReference type="Proteomes" id="UP000001542">
    <property type="component" value="Unassembled WGS sequence"/>
</dbReference>
<dbReference type="EMBL" id="DS113250">
    <property type="protein sequence ID" value="EAY15852.1"/>
    <property type="molecule type" value="Genomic_DNA"/>
</dbReference>
<protein>
    <recommendedName>
        <fullName evidence="3">Right handed beta helix domain-containing protein</fullName>
    </recommendedName>
</protein>
<evidence type="ECO:0000313" key="1">
    <source>
        <dbReference type="EMBL" id="EAY15852.1"/>
    </source>
</evidence>
<proteinExistence type="predicted"/>
<sequence length="698" mass="79274">MSLSDVWNRFFGGTIPVDWTKKEALISNYGNFHVHEVLYSFINYTAINISGNDNNKLLVSNSVFESGFADLNNYSIVRIAQYLGACVQYRVCSSSIAAANKMSFSHSAIAVSNSDSYKNYILDSTIINTETIFGSISSYYGNILYKNINISHSHLTWSGIYKNGYANSIIRFSNFLNNSAEDGFIYHNCIGDMSYCIINENKIREHYSIPDAETGAVYQAYENCQITISHCMIINNTGYSLFFIGPTSNLTANSCFIDTSLPSYYNTTIPLNSPVIYTIDSLSIQNDNFVTALCSAVHPISYLNKVILEKVLFEKGKDKFIRGTVFLDERRIEPLNIITQIDDFPINSEYKDDLNSQYSFSISIPDELHNGTHSLSVRYTDNGIELSNTVHVNFDFVISFSLELDDPSKKTFNKTIDTVIPVSGRGYFVSDFSLHCSVNDIEVALELSMNKTESISTFSFDGNCSIKDFPLEEGQYTLKVWVSTTTGESKMQSKQFMFYRNHHFLDVTTRPKEIYRYILDRNIVISGTVSDLDCDEIINVTASIDNLTSKSTIINIDDKYDHEFNLNLDIPENLKSEFHTINLTSCEKNNYCLNKTYIFKYLYNEPVLSILEKPSFPIFINKQKFINLVLSLQDIDGNSNISIYHKINNSESYNLLNKTIRTSDPVRFNYDIPINDDISVGSCQIEIIAEDQIIFSQI</sequence>
<dbReference type="InParanoid" id="A2DUW7"/>
<name>A2DUW7_TRIV3</name>
<gene>
    <name evidence="1" type="ORF">TVAG_160250</name>
</gene>
<evidence type="ECO:0000313" key="2">
    <source>
        <dbReference type="Proteomes" id="UP000001542"/>
    </source>
</evidence>
<accession>A2DUW7</accession>
<keyword evidence="2" id="KW-1185">Reference proteome</keyword>
<evidence type="ECO:0008006" key="3">
    <source>
        <dbReference type="Google" id="ProtNLM"/>
    </source>
</evidence>
<dbReference type="VEuPathDB" id="TrichDB:TVAGG3_0259150"/>
<dbReference type="VEuPathDB" id="TrichDB:TVAG_160250"/>
<reference evidence="1" key="2">
    <citation type="journal article" date="2007" name="Science">
        <title>Draft genome sequence of the sexually transmitted pathogen Trichomonas vaginalis.</title>
        <authorList>
            <person name="Carlton J.M."/>
            <person name="Hirt R.P."/>
            <person name="Silva J.C."/>
            <person name="Delcher A.L."/>
            <person name="Schatz M."/>
            <person name="Zhao Q."/>
            <person name="Wortman J.R."/>
            <person name="Bidwell S.L."/>
            <person name="Alsmark U.C.M."/>
            <person name="Besteiro S."/>
            <person name="Sicheritz-Ponten T."/>
            <person name="Noel C.J."/>
            <person name="Dacks J.B."/>
            <person name="Foster P.G."/>
            <person name="Simillion C."/>
            <person name="Van de Peer Y."/>
            <person name="Miranda-Saavedra D."/>
            <person name="Barton G.J."/>
            <person name="Westrop G.D."/>
            <person name="Mueller S."/>
            <person name="Dessi D."/>
            <person name="Fiori P.L."/>
            <person name="Ren Q."/>
            <person name="Paulsen I."/>
            <person name="Zhang H."/>
            <person name="Bastida-Corcuera F.D."/>
            <person name="Simoes-Barbosa A."/>
            <person name="Brown M.T."/>
            <person name="Hayes R.D."/>
            <person name="Mukherjee M."/>
            <person name="Okumura C.Y."/>
            <person name="Schneider R."/>
            <person name="Smith A.J."/>
            <person name="Vanacova S."/>
            <person name="Villalvazo M."/>
            <person name="Haas B.J."/>
            <person name="Pertea M."/>
            <person name="Feldblyum T.V."/>
            <person name="Utterback T.R."/>
            <person name="Shu C.L."/>
            <person name="Osoegawa K."/>
            <person name="de Jong P.J."/>
            <person name="Hrdy I."/>
            <person name="Horvathova L."/>
            <person name="Zubacova Z."/>
            <person name="Dolezal P."/>
            <person name="Malik S.B."/>
            <person name="Logsdon J.M. Jr."/>
            <person name="Henze K."/>
            <person name="Gupta A."/>
            <person name="Wang C.C."/>
            <person name="Dunne R.L."/>
            <person name="Upcroft J.A."/>
            <person name="Upcroft P."/>
            <person name="White O."/>
            <person name="Salzberg S.L."/>
            <person name="Tang P."/>
            <person name="Chiu C.-H."/>
            <person name="Lee Y.-S."/>
            <person name="Embley T.M."/>
            <person name="Coombs G.H."/>
            <person name="Mottram J.C."/>
            <person name="Tachezy J."/>
            <person name="Fraser-Liggett C.M."/>
            <person name="Johnson P.J."/>
        </authorList>
    </citation>
    <scope>NUCLEOTIDE SEQUENCE [LARGE SCALE GENOMIC DNA]</scope>
    <source>
        <strain evidence="1">G3</strain>
    </source>
</reference>
<dbReference type="AlphaFoldDB" id="A2DUW7"/>